<reference evidence="6" key="1">
    <citation type="submission" date="2015-08" db="EMBL/GenBank/DDBJ databases">
        <title>Complete DNA Sequence of Pseudomonas syringae pv. actinidiae, the Causal Agent of Kiwifruit Canker Disease.</title>
        <authorList>
            <person name="Rikkerink E.H.A."/>
            <person name="Fineran P.C."/>
        </authorList>
    </citation>
    <scope>NUCLEOTIDE SEQUENCE</scope>
    <source>
        <strain evidence="6">DSM 13666</strain>
    </source>
</reference>
<evidence type="ECO:0000256" key="4">
    <source>
        <dbReference type="ARBA" id="ARBA00022803"/>
    </source>
</evidence>
<dbReference type="Pfam" id="PF18801">
    <property type="entry name" value="RapH_N"/>
    <property type="match status" value="1"/>
</dbReference>
<evidence type="ECO:0000256" key="5">
    <source>
        <dbReference type="ARBA" id="ARBA00038253"/>
    </source>
</evidence>
<dbReference type="GO" id="GO:0005737">
    <property type="term" value="C:cytoplasm"/>
    <property type="evidence" value="ECO:0007669"/>
    <property type="project" value="UniProtKB-SubCell"/>
</dbReference>
<dbReference type="EMBL" id="LILD01000001">
    <property type="protein sequence ID" value="KOO37670.1"/>
    <property type="molecule type" value="Genomic_DNA"/>
</dbReference>
<accession>A0A0M0KFN4</accession>
<dbReference type="PATRIC" id="fig|136160.3.peg.501"/>
<dbReference type="SUPFAM" id="SSF48452">
    <property type="entry name" value="TPR-like"/>
    <property type="match status" value="1"/>
</dbReference>
<dbReference type="SMART" id="SM00028">
    <property type="entry name" value="TPR"/>
    <property type="match status" value="5"/>
</dbReference>
<comment type="caution">
    <text evidence="6">The sequence shown here is derived from an EMBL/GenBank/DDBJ whole genome shotgun (WGS) entry which is preliminary data.</text>
</comment>
<keyword evidence="4" id="KW-0802">TPR repeat</keyword>
<dbReference type="AlphaFoldDB" id="A0A0M0KFN4"/>
<dbReference type="InterPro" id="IPR011990">
    <property type="entry name" value="TPR-like_helical_dom_sf"/>
</dbReference>
<keyword evidence="2" id="KW-0963">Cytoplasm</keyword>
<dbReference type="InterPro" id="IPR051476">
    <property type="entry name" value="Bac_ResReg_Asp_Phosphatase"/>
</dbReference>
<organism evidence="6">
    <name type="scientific">Halalkalibacterium halodurans</name>
    <name type="common">Bacillus halodurans</name>
    <dbReference type="NCBI Taxonomy" id="86665"/>
    <lineage>
        <taxon>Bacteria</taxon>
        <taxon>Bacillati</taxon>
        <taxon>Bacillota</taxon>
        <taxon>Bacilli</taxon>
        <taxon>Bacillales</taxon>
        <taxon>Bacillaceae</taxon>
        <taxon>Halalkalibacterium (ex Joshi et al. 2022)</taxon>
    </lineage>
</organism>
<keyword evidence="3" id="KW-0677">Repeat</keyword>
<proteinExistence type="inferred from homology"/>
<evidence type="ECO:0000256" key="1">
    <source>
        <dbReference type="ARBA" id="ARBA00004496"/>
    </source>
</evidence>
<sequence>MKKGWCAVVGNVASSEVINQLEAWYQAIKRLQLAEATTMKHEVMQAIDGMDQDRNVFLYYHLIDSRYHLLINQWDYAGAILKGLKGQVELNETDKLLRYYYYFFNGLYEFHTKQYIEAIHFYRLAESLLKDIPDEIEQAEFNYQLAVAYYEIDQHFVSMDHAEKALELYLQHDQYKNRVATTQMIVAANQLDLYQFASAEALYKDAIDLASDVQDFFVKGMGYYNLGVCYDRQDKLDMARECFESALYVDLPKSQYQGVMVGTKYMLARVLFKQGILEEGMHWFEEAKALADEMKDASYQAKLSTIHSIYKERDELEIDDGLRVLKEGKLWSDVFELAINAARHFQEKEEYLLAAKYFDEGLVAKDQIKAWKEDAAST</sequence>
<evidence type="ECO:0000256" key="2">
    <source>
        <dbReference type="ARBA" id="ARBA00022490"/>
    </source>
</evidence>
<dbReference type="Gene3D" id="1.25.40.10">
    <property type="entry name" value="Tetratricopeptide repeat domain"/>
    <property type="match status" value="1"/>
</dbReference>
<dbReference type="PANTHER" id="PTHR46630">
    <property type="entry name" value="TETRATRICOPEPTIDE REPEAT PROTEIN 29"/>
    <property type="match status" value="1"/>
</dbReference>
<name>A0A0M0KFN4_ALKHA</name>
<evidence type="ECO:0000256" key="3">
    <source>
        <dbReference type="ARBA" id="ARBA00022737"/>
    </source>
</evidence>
<gene>
    <name evidence="6" type="ORF">AMD02_01515</name>
</gene>
<evidence type="ECO:0000313" key="6">
    <source>
        <dbReference type="EMBL" id="KOO37670.1"/>
    </source>
</evidence>
<comment type="subcellular location">
    <subcellularLocation>
        <location evidence="1">Cytoplasm</location>
    </subcellularLocation>
</comment>
<comment type="similarity">
    <text evidence="5">Belongs to the Rap family.</text>
</comment>
<protein>
    <submittedName>
        <fullName evidence="6">Aspartate phosphatase</fullName>
    </submittedName>
</protein>
<dbReference type="Pfam" id="PF00515">
    <property type="entry name" value="TPR_1"/>
    <property type="match status" value="1"/>
</dbReference>
<dbReference type="InterPro" id="IPR019734">
    <property type="entry name" value="TPR_rpt"/>
</dbReference>
<dbReference type="PANTHER" id="PTHR46630:SF1">
    <property type="entry name" value="TETRATRICOPEPTIDE REPEAT PROTEIN 29"/>
    <property type="match status" value="1"/>
</dbReference>